<evidence type="ECO:0000313" key="2">
    <source>
        <dbReference type="EMBL" id="SCW14325.1"/>
    </source>
</evidence>
<feature type="region of interest" description="Disordered" evidence="1">
    <location>
        <begin position="1"/>
        <end position="24"/>
    </location>
</feature>
<protein>
    <submittedName>
        <fullName evidence="2">Uncharacterized protein</fullName>
    </submittedName>
</protein>
<dbReference type="Proteomes" id="UP000182484">
    <property type="component" value="Unassembled WGS sequence"/>
</dbReference>
<proteinExistence type="predicted"/>
<sequence length="76" mass="8491">MRFDVLDSHFRGNDDSDIPNSKPPVGIIVLSPRGRELERGQQAVLVCINLNPNSRTVLSPCGRELERGQQAARFVF</sequence>
<accession>A0AB74EU99</accession>
<reference evidence="2 3" key="1">
    <citation type="submission" date="2016-09" db="EMBL/GenBank/DDBJ databases">
        <authorList>
            <person name="Kumanski S."/>
            <person name="Beatrice B."/>
        </authorList>
    </citation>
    <scope>NUCLEOTIDE SEQUENCE [LARGE SCALE GENOMIC DNA]</scope>
    <source>
        <strain evidence="2">Mankind</strain>
    </source>
</reference>
<dbReference type="EMBL" id="FMTB01000032">
    <property type="protein sequence ID" value="SCW14325.1"/>
    <property type="molecule type" value="Genomic_DNA"/>
</dbReference>
<name>A0AB74EU99_NEIGO</name>
<dbReference type="AlphaFoldDB" id="A0AB74EU99"/>
<gene>
    <name evidence="2" type="ORF">ESCNG_380001</name>
</gene>
<comment type="caution">
    <text evidence="2">The sequence shown here is derived from an EMBL/GenBank/DDBJ whole genome shotgun (WGS) entry which is preliminary data.</text>
</comment>
<evidence type="ECO:0000256" key="1">
    <source>
        <dbReference type="SAM" id="MobiDB-lite"/>
    </source>
</evidence>
<evidence type="ECO:0000313" key="3">
    <source>
        <dbReference type="Proteomes" id="UP000182484"/>
    </source>
</evidence>
<feature type="compositionally biased region" description="Basic and acidic residues" evidence="1">
    <location>
        <begin position="1"/>
        <end position="14"/>
    </location>
</feature>
<organism evidence="2 3">
    <name type="scientific">Neisseria gonorrhoeae</name>
    <dbReference type="NCBI Taxonomy" id="485"/>
    <lineage>
        <taxon>Bacteria</taxon>
        <taxon>Pseudomonadati</taxon>
        <taxon>Pseudomonadota</taxon>
        <taxon>Betaproteobacteria</taxon>
        <taxon>Neisseriales</taxon>
        <taxon>Neisseriaceae</taxon>
        <taxon>Neisseria</taxon>
    </lineage>
</organism>